<reference evidence="7 8" key="1">
    <citation type="submission" date="2016-10" db="EMBL/GenBank/DDBJ databases">
        <authorList>
            <person name="de Groot N.N."/>
        </authorList>
    </citation>
    <scope>NUCLEOTIDE SEQUENCE [LARGE SCALE GENOMIC DNA]</scope>
    <source>
        <strain evidence="7 8">DSM 6059</strain>
    </source>
</reference>
<dbReference type="Gene3D" id="3.40.50.1820">
    <property type="entry name" value="alpha/beta hydrolase"/>
    <property type="match status" value="1"/>
</dbReference>
<dbReference type="InterPro" id="IPR029058">
    <property type="entry name" value="AB_hydrolase_fold"/>
</dbReference>
<dbReference type="EMBL" id="FOLO01000017">
    <property type="protein sequence ID" value="SFC75502.1"/>
    <property type="molecule type" value="Genomic_DNA"/>
</dbReference>
<accession>A0A1I1LSL3</accession>
<dbReference type="Pfam" id="PF00450">
    <property type="entry name" value="Peptidase_S10"/>
    <property type="match status" value="1"/>
</dbReference>
<keyword evidence="2" id="KW-0645">Protease</keyword>
<dbReference type="Proteomes" id="UP000198862">
    <property type="component" value="Unassembled WGS sequence"/>
</dbReference>
<evidence type="ECO:0000313" key="7">
    <source>
        <dbReference type="EMBL" id="SFC75502.1"/>
    </source>
</evidence>
<dbReference type="OrthoDB" id="9770107at2"/>
<evidence type="ECO:0000256" key="2">
    <source>
        <dbReference type="ARBA" id="ARBA00022670"/>
    </source>
</evidence>
<keyword evidence="5" id="KW-0325">Glycoprotein</keyword>
<evidence type="ECO:0000256" key="6">
    <source>
        <dbReference type="SAM" id="SignalP"/>
    </source>
</evidence>
<evidence type="ECO:0000256" key="3">
    <source>
        <dbReference type="ARBA" id="ARBA00022729"/>
    </source>
</evidence>
<keyword evidence="1 7" id="KW-0121">Carboxypeptidase</keyword>
<dbReference type="GO" id="GO:0004185">
    <property type="term" value="F:serine-type carboxypeptidase activity"/>
    <property type="evidence" value="ECO:0007669"/>
    <property type="project" value="InterPro"/>
</dbReference>
<evidence type="ECO:0000256" key="1">
    <source>
        <dbReference type="ARBA" id="ARBA00022645"/>
    </source>
</evidence>
<dbReference type="SUPFAM" id="SSF53474">
    <property type="entry name" value="alpha/beta-Hydrolases"/>
    <property type="match status" value="1"/>
</dbReference>
<dbReference type="InterPro" id="IPR001563">
    <property type="entry name" value="Peptidase_S10"/>
</dbReference>
<dbReference type="PANTHER" id="PTHR11802">
    <property type="entry name" value="SERINE PROTEASE FAMILY S10 SERINE CARBOXYPEPTIDASE"/>
    <property type="match status" value="1"/>
</dbReference>
<feature type="chain" id="PRO_5011526432" evidence="6">
    <location>
        <begin position="21"/>
        <end position="509"/>
    </location>
</feature>
<protein>
    <submittedName>
        <fullName evidence="7">Carboxypeptidase C (Cathepsin A)</fullName>
    </submittedName>
</protein>
<evidence type="ECO:0000256" key="5">
    <source>
        <dbReference type="ARBA" id="ARBA00023180"/>
    </source>
</evidence>
<dbReference type="PANTHER" id="PTHR11802:SF3">
    <property type="entry name" value="RETINOID-INDUCIBLE SERINE CARBOXYPEPTIDASE"/>
    <property type="match status" value="1"/>
</dbReference>
<sequence>MKLVTGISFLVLCIINSAYAATENDKENNNRYIEVDNSIVTEHKVKILDKKITYKTTTGTQPVWDDKGKAIASLHYSYYQKKGVKDKAKRPLLISFNGGPGSASVWMHLAYTGPRVLNIDNEGYPVQPYGVQDNPFSVLDIADILYVNPVNTGFSRVLENEKGELPSKEKQKELFFGINADVKYLAQWINTFVSRHDLWLSPKFLIGESYGTTRVSGLALELQNNQWMYLNGVILVSPTDIGIKRDGPVKAANRLPYFTAAAWYHKALSNDLQNKDLEKLLPEVEAFTINKLIPAIAKGGFISADEKEKVISKMAYYSGLSEKFVAQNNLDIPASFFWKELLRDKGITIGRLDSRYLGIDKRDSGESPDYSAELTSWLHSFTPAINYYLREELNYKTDLKYNMFGSVHPWDRTRNKTGENLRQAMAQNPYLNVMIQSGYYDGATNYFDAKYTLWQLDPSGKMKDRLSFKGYRSGHMMYLRRADLKSSNQDLREFIESSLPKNGASAKYQ</sequence>
<dbReference type="STRING" id="1123010.SAMN02745724_02470"/>
<keyword evidence="8" id="KW-1185">Reference proteome</keyword>
<keyword evidence="4" id="KW-0378">Hydrolase</keyword>
<proteinExistence type="predicted"/>
<dbReference type="RefSeq" id="WP_091984160.1">
    <property type="nucleotide sequence ID" value="NZ_FOLO01000017.1"/>
</dbReference>
<evidence type="ECO:0000313" key="8">
    <source>
        <dbReference type="Proteomes" id="UP000198862"/>
    </source>
</evidence>
<name>A0A1I1LSL3_9GAMM</name>
<gene>
    <name evidence="7" type="ORF">SAMN02745724_02470</name>
</gene>
<organism evidence="7 8">
    <name type="scientific">Pseudoalteromonas denitrificans DSM 6059</name>
    <dbReference type="NCBI Taxonomy" id="1123010"/>
    <lineage>
        <taxon>Bacteria</taxon>
        <taxon>Pseudomonadati</taxon>
        <taxon>Pseudomonadota</taxon>
        <taxon>Gammaproteobacteria</taxon>
        <taxon>Alteromonadales</taxon>
        <taxon>Pseudoalteromonadaceae</taxon>
        <taxon>Pseudoalteromonas</taxon>
    </lineage>
</organism>
<keyword evidence="3 6" id="KW-0732">Signal</keyword>
<dbReference type="AlphaFoldDB" id="A0A1I1LSL3"/>
<feature type="signal peptide" evidence="6">
    <location>
        <begin position="1"/>
        <end position="20"/>
    </location>
</feature>
<evidence type="ECO:0000256" key="4">
    <source>
        <dbReference type="ARBA" id="ARBA00022801"/>
    </source>
</evidence>
<dbReference type="GO" id="GO:0006508">
    <property type="term" value="P:proteolysis"/>
    <property type="evidence" value="ECO:0007669"/>
    <property type="project" value="UniProtKB-KW"/>
</dbReference>